<dbReference type="GO" id="GO:0005886">
    <property type="term" value="C:plasma membrane"/>
    <property type="evidence" value="ECO:0007669"/>
    <property type="project" value="TreeGrafter"/>
</dbReference>
<dbReference type="PANTHER" id="PTHR10582:SF2">
    <property type="entry name" value="INACTIVE"/>
    <property type="match status" value="1"/>
</dbReference>
<dbReference type="PANTHER" id="PTHR10582">
    <property type="entry name" value="TRANSIENT RECEPTOR POTENTIAL ION CHANNEL PROTEIN"/>
    <property type="match status" value="1"/>
</dbReference>
<keyword evidence="10" id="KW-1185">Reference proteome</keyword>
<evidence type="ECO:0000256" key="2">
    <source>
        <dbReference type="ARBA" id="ARBA00022692"/>
    </source>
</evidence>
<evidence type="ECO:0000256" key="5">
    <source>
        <dbReference type="ARBA" id="ARBA00023136"/>
    </source>
</evidence>
<organism evidence="9 10">
    <name type="scientific">Bugula neritina</name>
    <name type="common">Brown bryozoan</name>
    <name type="synonym">Sertularia neritina</name>
    <dbReference type="NCBI Taxonomy" id="10212"/>
    <lineage>
        <taxon>Eukaryota</taxon>
        <taxon>Metazoa</taxon>
        <taxon>Spiralia</taxon>
        <taxon>Lophotrochozoa</taxon>
        <taxon>Bryozoa</taxon>
        <taxon>Gymnolaemata</taxon>
        <taxon>Cheilostomatida</taxon>
        <taxon>Flustrina</taxon>
        <taxon>Buguloidea</taxon>
        <taxon>Bugulidae</taxon>
        <taxon>Bugula</taxon>
    </lineage>
</organism>
<feature type="transmembrane region" description="Helical" evidence="7">
    <location>
        <begin position="38"/>
        <end position="60"/>
    </location>
</feature>
<protein>
    <submittedName>
        <fullName evidence="9">Iav</fullName>
    </submittedName>
</protein>
<feature type="region of interest" description="Disordered" evidence="6">
    <location>
        <begin position="310"/>
        <end position="351"/>
    </location>
</feature>
<name>A0A7J7JK47_BUGNE</name>
<evidence type="ECO:0000256" key="4">
    <source>
        <dbReference type="ARBA" id="ARBA00022989"/>
    </source>
</evidence>
<evidence type="ECO:0000256" key="7">
    <source>
        <dbReference type="SAM" id="Phobius"/>
    </source>
</evidence>
<dbReference type="InterPro" id="IPR005821">
    <property type="entry name" value="Ion_trans_dom"/>
</dbReference>
<keyword evidence="4 7" id="KW-1133">Transmembrane helix</keyword>
<keyword evidence="2 7" id="KW-0812">Transmembrane</keyword>
<evidence type="ECO:0000259" key="8">
    <source>
        <dbReference type="Pfam" id="PF00520"/>
    </source>
</evidence>
<comment type="caution">
    <text evidence="9">The sequence shown here is derived from an EMBL/GenBank/DDBJ whole genome shotgun (WGS) entry which is preliminary data.</text>
</comment>
<dbReference type="Proteomes" id="UP000593567">
    <property type="component" value="Unassembled WGS sequence"/>
</dbReference>
<reference evidence="9" key="1">
    <citation type="submission" date="2020-06" db="EMBL/GenBank/DDBJ databases">
        <title>Draft genome of Bugula neritina, a colonial animal packing powerful symbionts and potential medicines.</title>
        <authorList>
            <person name="Rayko M."/>
        </authorList>
    </citation>
    <scope>NUCLEOTIDE SEQUENCE [LARGE SCALE GENOMIC DNA]</scope>
    <source>
        <strain evidence="9">Kwan_BN1</strain>
    </source>
</reference>
<feature type="domain" description="Ion transport" evidence="8">
    <location>
        <begin position="23"/>
        <end position="141"/>
    </location>
</feature>
<dbReference type="EMBL" id="VXIV02002223">
    <property type="protein sequence ID" value="KAF6026719.1"/>
    <property type="molecule type" value="Genomic_DNA"/>
</dbReference>
<comment type="subcellular location">
    <subcellularLocation>
        <location evidence="1">Membrane</location>
        <topology evidence="1">Multi-pass membrane protein</topology>
    </subcellularLocation>
</comment>
<proteinExistence type="predicted"/>
<dbReference type="Gene3D" id="1.10.287.70">
    <property type="match status" value="1"/>
</dbReference>
<keyword evidence="3" id="KW-0677">Repeat</keyword>
<sequence length="381" mass="43102">MLSIAVPCAWCMLLFFAKGHSLTGTSVMMFYKILIGDIVRFIIIYIVFLIGFAQVFYLLFQDVKETANSVTIQTFETFGRSILSLVHMTFGEFVYQHFDSTKHPQFTKIIFVVFMMVMPILLLNMLIAMMGNTYLNITAKSEKEWIRQWAKIVLVLERAFTKESLSKFQDQYSVSVDNPPKIDAEHMDADKADGKKVGYRGLMVIKQSNKTMAKQRKNAIINWKWMLKSTMQLIKDKKKAGYEGPITFKTIFPDGDDFPTYEGGAKNQFAMGLSLKKRSSAVFGAGDPGITAAVKQLAWERDLNLSAGKPALHTEKPDRQLTPLDQIDSPPDSRPTTLSAPDTARTTIDYLDDDELEDIIKQAEDYERMTPNSTASIQSKS</sequence>
<evidence type="ECO:0000256" key="3">
    <source>
        <dbReference type="ARBA" id="ARBA00022737"/>
    </source>
</evidence>
<dbReference type="GO" id="GO:0005262">
    <property type="term" value="F:calcium channel activity"/>
    <property type="evidence" value="ECO:0007669"/>
    <property type="project" value="TreeGrafter"/>
</dbReference>
<keyword evidence="5 7" id="KW-0472">Membrane</keyword>
<gene>
    <name evidence="9" type="ORF">EB796_014991</name>
</gene>
<evidence type="ECO:0000313" key="9">
    <source>
        <dbReference type="EMBL" id="KAF6026719.1"/>
    </source>
</evidence>
<feature type="transmembrane region" description="Helical" evidence="7">
    <location>
        <begin position="109"/>
        <end position="131"/>
    </location>
</feature>
<dbReference type="AlphaFoldDB" id="A0A7J7JK47"/>
<evidence type="ECO:0000313" key="10">
    <source>
        <dbReference type="Proteomes" id="UP000593567"/>
    </source>
</evidence>
<evidence type="ECO:0000256" key="6">
    <source>
        <dbReference type="SAM" id="MobiDB-lite"/>
    </source>
</evidence>
<dbReference type="InterPro" id="IPR024862">
    <property type="entry name" value="TRPV"/>
</dbReference>
<evidence type="ECO:0000256" key="1">
    <source>
        <dbReference type="ARBA" id="ARBA00004141"/>
    </source>
</evidence>
<dbReference type="SUPFAM" id="SSF81324">
    <property type="entry name" value="Voltage-gated potassium channels"/>
    <property type="match status" value="1"/>
</dbReference>
<feature type="compositionally biased region" description="Polar residues" evidence="6">
    <location>
        <begin position="334"/>
        <end position="346"/>
    </location>
</feature>
<dbReference type="GO" id="GO:0098703">
    <property type="term" value="P:calcium ion import across plasma membrane"/>
    <property type="evidence" value="ECO:0007669"/>
    <property type="project" value="TreeGrafter"/>
</dbReference>
<dbReference type="Pfam" id="PF00520">
    <property type="entry name" value="Ion_trans"/>
    <property type="match status" value="1"/>
</dbReference>
<accession>A0A7J7JK47</accession>
<dbReference type="OrthoDB" id="533508at2759"/>